<dbReference type="SUPFAM" id="SSF48452">
    <property type="entry name" value="TPR-like"/>
    <property type="match status" value="1"/>
</dbReference>
<keyword evidence="1" id="KW-0802">TPR repeat</keyword>
<evidence type="ECO:0000313" key="3">
    <source>
        <dbReference type="EMBL" id="SZX70250.1"/>
    </source>
</evidence>
<proteinExistence type="predicted"/>
<dbReference type="STRING" id="3088.A0A383VZA2"/>
<feature type="repeat" description="TPR" evidence="1">
    <location>
        <begin position="218"/>
        <end position="251"/>
    </location>
</feature>
<dbReference type="InterPro" id="IPR037919">
    <property type="entry name" value="OGT"/>
</dbReference>
<organism evidence="3 4">
    <name type="scientific">Tetradesmus obliquus</name>
    <name type="common">Green alga</name>
    <name type="synonym">Acutodesmus obliquus</name>
    <dbReference type="NCBI Taxonomy" id="3088"/>
    <lineage>
        <taxon>Eukaryota</taxon>
        <taxon>Viridiplantae</taxon>
        <taxon>Chlorophyta</taxon>
        <taxon>core chlorophytes</taxon>
        <taxon>Chlorophyceae</taxon>
        <taxon>CS clade</taxon>
        <taxon>Sphaeropleales</taxon>
        <taxon>Scenedesmaceae</taxon>
        <taxon>Tetradesmus</taxon>
    </lineage>
</organism>
<dbReference type="GO" id="GO:0097363">
    <property type="term" value="F:protein O-acetylglucosaminyltransferase activity"/>
    <property type="evidence" value="ECO:0007669"/>
    <property type="project" value="TreeGrafter"/>
</dbReference>
<keyword evidence="4" id="KW-1185">Reference proteome</keyword>
<dbReference type="Pfam" id="PF13424">
    <property type="entry name" value="TPR_12"/>
    <property type="match status" value="1"/>
</dbReference>
<dbReference type="InterPro" id="IPR019734">
    <property type="entry name" value="TPR_rpt"/>
</dbReference>
<feature type="transmembrane region" description="Helical" evidence="2">
    <location>
        <begin position="101"/>
        <end position="119"/>
    </location>
</feature>
<keyword evidence="2" id="KW-1133">Transmembrane helix</keyword>
<dbReference type="EMBL" id="FNXT01000983">
    <property type="protein sequence ID" value="SZX70250.1"/>
    <property type="molecule type" value="Genomic_DNA"/>
</dbReference>
<dbReference type="InterPro" id="IPR011990">
    <property type="entry name" value="TPR-like_helical_dom_sf"/>
</dbReference>
<dbReference type="Proteomes" id="UP000256970">
    <property type="component" value="Unassembled WGS sequence"/>
</dbReference>
<dbReference type="AlphaFoldDB" id="A0A383VZA2"/>
<dbReference type="GO" id="GO:0006493">
    <property type="term" value="P:protein O-linked glycosylation"/>
    <property type="evidence" value="ECO:0007669"/>
    <property type="project" value="InterPro"/>
</dbReference>
<name>A0A383VZA2_TETOB</name>
<dbReference type="PANTHER" id="PTHR44366">
    <property type="entry name" value="UDP-N-ACETYLGLUCOSAMINE--PEPTIDE N-ACETYLGLUCOSAMINYLTRANSFERASE 110 KDA SUBUNIT"/>
    <property type="match status" value="1"/>
</dbReference>
<evidence type="ECO:0000256" key="2">
    <source>
        <dbReference type="SAM" id="Phobius"/>
    </source>
</evidence>
<dbReference type="SMART" id="SM00028">
    <property type="entry name" value="TPR"/>
    <property type="match status" value="3"/>
</dbReference>
<evidence type="ECO:0000313" key="4">
    <source>
        <dbReference type="Proteomes" id="UP000256970"/>
    </source>
</evidence>
<accession>A0A383VZA2</accession>
<keyword evidence="2" id="KW-0472">Membrane</keyword>
<evidence type="ECO:0000256" key="1">
    <source>
        <dbReference type="PROSITE-ProRule" id="PRU00339"/>
    </source>
</evidence>
<gene>
    <name evidence="3" type="ORF">BQ4739_LOCUS10476</name>
</gene>
<dbReference type="PANTHER" id="PTHR44366:SF1">
    <property type="entry name" value="UDP-N-ACETYLGLUCOSAMINE--PEPTIDE N-ACETYLGLUCOSAMINYLTRANSFERASE 110 KDA SUBUNIT"/>
    <property type="match status" value="1"/>
</dbReference>
<protein>
    <submittedName>
        <fullName evidence="3">Uncharacterized protein</fullName>
    </submittedName>
</protein>
<reference evidence="3 4" key="1">
    <citation type="submission" date="2016-10" db="EMBL/GenBank/DDBJ databases">
        <authorList>
            <person name="Cai Z."/>
        </authorList>
    </citation>
    <scope>NUCLEOTIDE SEQUENCE [LARGE SCALE GENOMIC DNA]</scope>
</reference>
<dbReference type="PROSITE" id="PS50293">
    <property type="entry name" value="TPR_REGION"/>
    <property type="match status" value="1"/>
</dbReference>
<keyword evidence="2" id="KW-0812">Transmembrane</keyword>
<sequence>MLGSLQLSTRGARACHGSLHGSRRGLCSVPTSPIGLAHRHRLQTRTAAQLQPLYTSLVGTPSPVVDALVQQQSQQLTADVQLAVLQPLFDTAEGLETPIQLIYLLALLGFLAAGAYLVVRQVLIRRELDEAAKSLGERIRTGEATCEDYYELGVILTRKRLFTQATKNLEKAKKLWDGEESDLAQVHNALGFCYFSMEKVDMAIAEYRKAVDLQQGYVTAWNNLGDAYERSKDWKNALAAYQEALAYAPNNSIAMQRLDYCKTRVERLGL</sequence>
<dbReference type="Gene3D" id="1.25.40.10">
    <property type="entry name" value="Tetratricopeptide repeat domain"/>
    <property type="match status" value="1"/>
</dbReference>
<dbReference type="PROSITE" id="PS50005">
    <property type="entry name" value="TPR"/>
    <property type="match status" value="2"/>
</dbReference>
<feature type="repeat" description="TPR" evidence="1">
    <location>
        <begin position="184"/>
        <end position="217"/>
    </location>
</feature>